<dbReference type="Pfam" id="PF07754">
    <property type="entry name" value="HVO_2753_ZBP"/>
    <property type="match status" value="1"/>
</dbReference>
<comment type="caution">
    <text evidence="2">The sequence shown here is derived from an EMBL/GenBank/DDBJ whole genome shotgun (WGS) entry which is preliminary data.</text>
</comment>
<dbReference type="NCBIfam" id="NF011481">
    <property type="entry name" value="PRK14890.1"/>
    <property type="match status" value="1"/>
</dbReference>
<protein>
    <submittedName>
        <fullName evidence="2">DUF1610 domain-containing protein</fullName>
    </submittedName>
</protein>
<dbReference type="PANTHER" id="PTHR40733:SF1">
    <property type="entry name" value="SMALL ZINC FINGER PROTEIN HVO-2753-LIKE ZINC-BINDING POCKET DOMAIN-CONTAINING PROTEIN"/>
    <property type="match status" value="1"/>
</dbReference>
<dbReference type="PANTHER" id="PTHR40733">
    <property type="entry name" value="ZINC-RIBBON RNA-BINDING PROTEIN INVOLVED IN TRANSLATION-RELATED"/>
    <property type="match status" value="1"/>
</dbReference>
<accession>A0A7C2G0M0</accession>
<feature type="domain" description="Small zinc finger protein HVO-2753-like zinc-binding pocket" evidence="1">
    <location>
        <begin position="24"/>
        <end position="69"/>
    </location>
</feature>
<evidence type="ECO:0000313" key="2">
    <source>
        <dbReference type="EMBL" id="HEF86927.1"/>
    </source>
</evidence>
<dbReference type="InterPro" id="IPR011668">
    <property type="entry name" value="HVO_2753-like_ZBP"/>
</dbReference>
<gene>
    <name evidence="2" type="ORF">ENP55_01200</name>
</gene>
<reference evidence="2" key="1">
    <citation type="journal article" date="2020" name="mSystems">
        <title>Genome- and Community-Level Interaction Insights into Carbon Utilization and Element Cycling Functions of Hydrothermarchaeota in Hydrothermal Sediment.</title>
        <authorList>
            <person name="Zhou Z."/>
            <person name="Liu Y."/>
            <person name="Xu W."/>
            <person name="Pan J."/>
            <person name="Luo Z.H."/>
            <person name="Li M."/>
        </authorList>
    </citation>
    <scope>NUCLEOTIDE SEQUENCE [LARGE SCALE GENOMIC DNA]</scope>
    <source>
        <strain evidence="2">SpSt-23</strain>
    </source>
</reference>
<dbReference type="EMBL" id="DSJT01000004">
    <property type="protein sequence ID" value="HEF86927.1"/>
    <property type="molecule type" value="Genomic_DNA"/>
</dbReference>
<evidence type="ECO:0000259" key="1">
    <source>
        <dbReference type="Pfam" id="PF07754"/>
    </source>
</evidence>
<organism evidence="2">
    <name type="scientific">Thermosphaera aggregans</name>
    <dbReference type="NCBI Taxonomy" id="54254"/>
    <lineage>
        <taxon>Archaea</taxon>
        <taxon>Thermoproteota</taxon>
        <taxon>Thermoprotei</taxon>
        <taxon>Desulfurococcales</taxon>
        <taxon>Desulfurococcaceae</taxon>
        <taxon>Thermosphaera</taxon>
    </lineage>
</organism>
<dbReference type="AlphaFoldDB" id="A0A7C2G0M0"/>
<dbReference type="InterPro" id="IPR044720">
    <property type="entry name" value="HVO_2753-like"/>
</dbReference>
<name>A0A7C2G0M0_9CREN</name>
<proteinExistence type="predicted"/>
<sequence length="73" mass="8058">MAAQHRLTQQAGIAVEEAASPPVCDSCHRIMEPGDYGTEFMCPNCGKVLIRRCKRCRQQAVEYACPNCGFRGP</sequence>